<dbReference type="SUPFAM" id="SSF53448">
    <property type="entry name" value="Nucleotide-diphospho-sugar transferases"/>
    <property type="match status" value="1"/>
</dbReference>
<feature type="domain" description="Nucleotidyl transferase" evidence="9">
    <location>
        <begin position="16"/>
        <end position="292"/>
    </location>
</feature>
<dbReference type="InterPro" id="IPR006375">
    <property type="entry name" value="Man1P_GuaTrfase/Man6P_Isoase"/>
</dbReference>
<dbReference type="EC" id="2.7.7.13" evidence="2"/>
<evidence type="ECO:0000259" key="9">
    <source>
        <dbReference type="Pfam" id="PF00483"/>
    </source>
</evidence>
<dbReference type="FunFam" id="2.60.120.10:FF:000032">
    <property type="entry name" value="Mannose-1-phosphate guanylyltransferase/mannose-6-phosphate isomerase"/>
    <property type="match status" value="1"/>
</dbReference>
<proteinExistence type="inferred from homology"/>
<dbReference type="CDD" id="cd02509">
    <property type="entry name" value="GDP-M1P_Guanylyltransferase"/>
    <property type="match status" value="1"/>
</dbReference>
<dbReference type="InterPro" id="IPR049577">
    <property type="entry name" value="GMPP_N"/>
</dbReference>
<feature type="domain" description="Mannose-6-phosphate isomerase type II C-terminal" evidence="10">
    <location>
        <begin position="364"/>
        <end position="474"/>
    </location>
</feature>
<keyword evidence="3 12" id="KW-0808">Transferase</keyword>
<evidence type="ECO:0000256" key="2">
    <source>
        <dbReference type="ARBA" id="ARBA00012387"/>
    </source>
</evidence>
<dbReference type="Gene3D" id="2.60.120.10">
    <property type="entry name" value="Jelly Rolls"/>
    <property type="match status" value="1"/>
</dbReference>
<evidence type="ECO:0000259" key="11">
    <source>
        <dbReference type="Pfam" id="PF22640"/>
    </source>
</evidence>
<dbReference type="InterPro" id="IPR054566">
    <property type="entry name" value="ManC/GMP-like_b-helix"/>
</dbReference>
<dbReference type="GO" id="GO:0000271">
    <property type="term" value="P:polysaccharide biosynthetic process"/>
    <property type="evidence" value="ECO:0007669"/>
    <property type="project" value="InterPro"/>
</dbReference>
<keyword evidence="4 12" id="KW-0548">Nucleotidyltransferase</keyword>
<evidence type="ECO:0000256" key="7">
    <source>
        <dbReference type="ARBA" id="ARBA00047343"/>
    </source>
</evidence>
<dbReference type="PANTHER" id="PTHR46390">
    <property type="entry name" value="MANNOSE-1-PHOSPHATE GUANYLYLTRANSFERASE"/>
    <property type="match status" value="1"/>
</dbReference>
<evidence type="ECO:0000259" key="10">
    <source>
        <dbReference type="Pfam" id="PF01050"/>
    </source>
</evidence>
<comment type="catalytic activity">
    <reaction evidence="7">
        <text>alpha-D-mannose 1-phosphate + GTP + H(+) = GDP-alpha-D-mannose + diphosphate</text>
        <dbReference type="Rhea" id="RHEA:15229"/>
        <dbReference type="ChEBI" id="CHEBI:15378"/>
        <dbReference type="ChEBI" id="CHEBI:33019"/>
        <dbReference type="ChEBI" id="CHEBI:37565"/>
        <dbReference type="ChEBI" id="CHEBI:57527"/>
        <dbReference type="ChEBI" id="CHEBI:58409"/>
        <dbReference type="EC" id="2.7.7.13"/>
    </reaction>
</comment>
<dbReference type="EMBL" id="CP157675">
    <property type="protein sequence ID" value="XBP71157.1"/>
    <property type="molecule type" value="Genomic_DNA"/>
</dbReference>
<comment type="similarity">
    <text evidence="1 8">Belongs to the mannose-6-phosphate isomerase type 2 family.</text>
</comment>
<evidence type="ECO:0000256" key="3">
    <source>
        <dbReference type="ARBA" id="ARBA00022679"/>
    </source>
</evidence>
<evidence type="ECO:0000256" key="6">
    <source>
        <dbReference type="ARBA" id="ARBA00023134"/>
    </source>
</evidence>
<accession>A0AAU7LTX3</accession>
<dbReference type="Pfam" id="PF01050">
    <property type="entry name" value="MannoseP_isomer"/>
    <property type="match status" value="1"/>
</dbReference>
<dbReference type="RefSeq" id="WP_349280492.1">
    <property type="nucleotide sequence ID" value="NZ_CBCSCU010000010.1"/>
</dbReference>
<evidence type="ECO:0000256" key="4">
    <source>
        <dbReference type="ARBA" id="ARBA00022695"/>
    </source>
</evidence>
<sequence length="486" mass="52887">MSTRKTDLINAYDITPVILCGGSGTRLWPLSRKSFPKQFVPLIKGKSLLQHTLERVAQFNPGAPRALCIAAEDHRFLVVEALKAADVKGRVMLEPVARNTAAAMALAALQSRPEDLLLFCPSDHHIPDADAFGTMVLQGCPAAAAGAIVTFGVVPSFPSTAYGYIQRGMLNANGQSNQVASFIEKPAADKAQLLLLQGDVLWNAGIFLIQSQTLREALRLHAPDIFKSCQQAVAGATEDGVFIRPEPTAFIACRAESVDYAVLEHHANVAVVPFAGAWSDVGSWNAVAELNTPDDQGNRIDGQGMAVQATNTYIYAPHRPVVALGTQDLLIIDTPDALLVASSSHAEEVKQVVALLETKKTPQAVQHRKVERPWGWYDSVDAGARYQVKRITVRPGAKLSLQMHYHRAEHWIVVKGTALITRGDEEVLLTENQSTYIPLGVKHRLENPGKTELELIEVQSGGYLGEDDIVRFEDTYGRIATQPTQA</sequence>
<keyword evidence="6" id="KW-0342">GTP-binding</keyword>
<dbReference type="CDD" id="cd02213">
    <property type="entry name" value="cupin_PMI_typeII_C"/>
    <property type="match status" value="1"/>
</dbReference>
<dbReference type="Gene3D" id="3.90.550.10">
    <property type="entry name" value="Spore Coat Polysaccharide Biosynthesis Protein SpsA, Chain A"/>
    <property type="match status" value="1"/>
</dbReference>
<dbReference type="GO" id="GO:0016853">
    <property type="term" value="F:isomerase activity"/>
    <property type="evidence" value="ECO:0007669"/>
    <property type="project" value="UniProtKB-KW"/>
</dbReference>
<evidence type="ECO:0000256" key="5">
    <source>
        <dbReference type="ARBA" id="ARBA00022741"/>
    </source>
</evidence>
<dbReference type="GO" id="GO:0009298">
    <property type="term" value="P:GDP-mannose biosynthetic process"/>
    <property type="evidence" value="ECO:0007669"/>
    <property type="project" value="TreeGrafter"/>
</dbReference>
<dbReference type="SUPFAM" id="SSF51182">
    <property type="entry name" value="RmlC-like cupins"/>
    <property type="match status" value="1"/>
</dbReference>
<dbReference type="InterPro" id="IPR051161">
    <property type="entry name" value="Mannose-6P_isomerase_type2"/>
</dbReference>
<protein>
    <recommendedName>
        <fullName evidence="2">mannose-1-phosphate guanylyltransferase</fullName>
        <ecNumber evidence="2">2.7.7.13</ecNumber>
    </recommendedName>
</protein>
<dbReference type="Pfam" id="PF00483">
    <property type="entry name" value="NTP_transferase"/>
    <property type="match status" value="1"/>
</dbReference>
<evidence type="ECO:0000313" key="12">
    <source>
        <dbReference type="EMBL" id="XBP71157.1"/>
    </source>
</evidence>
<dbReference type="InterPro" id="IPR005835">
    <property type="entry name" value="NTP_transferase_dom"/>
</dbReference>
<organism evidence="12">
    <name type="scientific">Polaromonas hydrogenivorans</name>
    <dbReference type="NCBI Taxonomy" id="335476"/>
    <lineage>
        <taxon>Bacteria</taxon>
        <taxon>Pseudomonadati</taxon>
        <taxon>Pseudomonadota</taxon>
        <taxon>Betaproteobacteria</taxon>
        <taxon>Burkholderiales</taxon>
        <taxon>Comamonadaceae</taxon>
        <taxon>Polaromonas</taxon>
    </lineage>
</organism>
<dbReference type="GO" id="GO:0004475">
    <property type="term" value="F:mannose-1-phosphate guanylyltransferase (GTP) activity"/>
    <property type="evidence" value="ECO:0007669"/>
    <property type="project" value="UniProtKB-EC"/>
</dbReference>
<dbReference type="InterPro" id="IPR011051">
    <property type="entry name" value="RmlC_Cupin_sf"/>
</dbReference>
<evidence type="ECO:0000256" key="8">
    <source>
        <dbReference type="RuleBase" id="RU004190"/>
    </source>
</evidence>
<dbReference type="AlphaFoldDB" id="A0AAU7LTX3"/>
<dbReference type="InterPro" id="IPR014710">
    <property type="entry name" value="RmlC-like_jellyroll"/>
</dbReference>
<evidence type="ECO:0000256" key="1">
    <source>
        <dbReference type="ARBA" id="ARBA00006115"/>
    </source>
</evidence>
<feature type="domain" description="MannoseP isomerase/GMP-like beta-helix" evidence="11">
    <location>
        <begin position="305"/>
        <end position="354"/>
    </location>
</feature>
<dbReference type="GO" id="GO:0005525">
    <property type="term" value="F:GTP binding"/>
    <property type="evidence" value="ECO:0007669"/>
    <property type="project" value="UniProtKB-KW"/>
</dbReference>
<dbReference type="NCBIfam" id="TIGR01479">
    <property type="entry name" value="GMP_PMI"/>
    <property type="match status" value="1"/>
</dbReference>
<reference evidence="12" key="1">
    <citation type="submission" date="2024-05" db="EMBL/GenBank/DDBJ databases">
        <authorList>
            <person name="Bunk B."/>
            <person name="Swiderski J."/>
            <person name="Sproer C."/>
            <person name="Thiel V."/>
        </authorList>
    </citation>
    <scope>NUCLEOTIDE SEQUENCE</scope>
    <source>
        <strain evidence="12">DSM 17735</strain>
    </source>
</reference>
<dbReference type="InterPro" id="IPR001538">
    <property type="entry name" value="Man6P_isomerase-2_C"/>
</dbReference>
<keyword evidence="12" id="KW-0413">Isomerase</keyword>
<dbReference type="PANTHER" id="PTHR46390:SF1">
    <property type="entry name" value="MANNOSE-1-PHOSPHATE GUANYLYLTRANSFERASE"/>
    <property type="match status" value="1"/>
</dbReference>
<name>A0AAU7LTX3_9BURK</name>
<keyword evidence="5" id="KW-0547">Nucleotide-binding</keyword>
<dbReference type="Pfam" id="PF22640">
    <property type="entry name" value="ManC_GMP_beta-helix"/>
    <property type="match status" value="1"/>
</dbReference>
<dbReference type="InterPro" id="IPR029044">
    <property type="entry name" value="Nucleotide-diphossugar_trans"/>
</dbReference>
<gene>
    <name evidence="12" type="ORF">ABLV49_04955</name>
</gene>